<protein>
    <recommendedName>
        <fullName evidence="4">Lipoprotein</fullName>
    </recommendedName>
</protein>
<gene>
    <name evidence="2" type="ORF">KCG46_10070</name>
</gene>
<keyword evidence="3" id="KW-1185">Reference proteome</keyword>
<name>A0A9X1JPY0_9SPHN</name>
<dbReference type="EMBL" id="JAGSPC010000001">
    <property type="protein sequence ID" value="MBV7259912.1"/>
    <property type="molecule type" value="Genomic_DNA"/>
</dbReference>
<evidence type="ECO:0000256" key="1">
    <source>
        <dbReference type="SAM" id="SignalP"/>
    </source>
</evidence>
<keyword evidence="1" id="KW-0732">Signal</keyword>
<dbReference type="Proteomes" id="UP001138681">
    <property type="component" value="Unassembled WGS sequence"/>
</dbReference>
<feature type="chain" id="PRO_5040758854" description="Lipoprotein" evidence="1">
    <location>
        <begin position="22"/>
        <end position="118"/>
    </location>
</feature>
<evidence type="ECO:0008006" key="4">
    <source>
        <dbReference type="Google" id="ProtNLM"/>
    </source>
</evidence>
<dbReference type="RefSeq" id="WP_218405088.1">
    <property type="nucleotide sequence ID" value="NZ_JAGSPC010000001.1"/>
</dbReference>
<evidence type="ECO:0000313" key="3">
    <source>
        <dbReference type="Proteomes" id="UP001138681"/>
    </source>
</evidence>
<accession>A0A9X1JPY0</accession>
<feature type="signal peptide" evidence="1">
    <location>
        <begin position="1"/>
        <end position="21"/>
    </location>
</feature>
<organism evidence="2 3">
    <name type="scientific">Erythrobacter crassostreae</name>
    <dbReference type="NCBI Taxonomy" id="2828328"/>
    <lineage>
        <taxon>Bacteria</taxon>
        <taxon>Pseudomonadati</taxon>
        <taxon>Pseudomonadota</taxon>
        <taxon>Alphaproteobacteria</taxon>
        <taxon>Sphingomonadales</taxon>
        <taxon>Erythrobacteraceae</taxon>
        <taxon>Erythrobacter/Porphyrobacter group</taxon>
        <taxon>Erythrobacter</taxon>
    </lineage>
</organism>
<evidence type="ECO:0000313" key="2">
    <source>
        <dbReference type="EMBL" id="MBV7259912.1"/>
    </source>
</evidence>
<dbReference type="PROSITE" id="PS51257">
    <property type="entry name" value="PROKAR_LIPOPROTEIN"/>
    <property type="match status" value="1"/>
</dbReference>
<dbReference type="AlphaFoldDB" id="A0A9X1JPY0"/>
<reference evidence="2" key="1">
    <citation type="submission" date="2021-04" db="EMBL/GenBank/DDBJ databases">
        <authorList>
            <person name="Pira H."/>
            <person name="Risdian C."/>
            <person name="Wink J."/>
        </authorList>
    </citation>
    <scope>NUCLEOTIDE SEQUENCE</scope>
    <source>
        <strain evidence="2">WH158</strain>
    </source>
</reference>
<comment type="caution">
    <text evidence="2">The sequence shown here is derived from an EMBL/GenBank/DDBJ whole genome shotgun (WGS) entry which is preliminary data.</text>
</comment>
<proteinExistence type="predicted"/>
<sequence length="118" mass="12201">MKIYSVLPLLAVLGACSGAFSSSEPGPITDEQFAELKDECGISDATLATGDRSVSFTTDDGIPVTGTIEGESAESKTVILGSGKSQQEMVGLIICLAEFQERTGAQFETDAGASGIEF</sequence>